<accession>A0ABQ9GPV2</accession>
<comment type="caution">
    <text evidence="2">The sequence shown here is derived from an EMBL/GenBank/DDBJ whole genome shotgun (WGS) entry which is preliminary data.</text>
</comment>
<name>A0ABQ9GPV2_9NEOP</name>
<feature type="region of interest" description="Disordered" evidence="1">
    <location>
        <begin position="48"/>
        <end position="73"/>
    </location>
</feature>
<reference evidence="2 3" key="1">
    <citation type="submission" date="2023-02" db="EMBL/GenBank/DDBJ databases">
        <title>LHISI_Scaffold_Assembly.</title>
        <authorList>
            <person name="Stuart O.P."/>
            <person name="Cleave R."/>
            <person name="Magrath M.J.L."/>
            <person name="Mikheyev A.S."/>
        </authorList>
    </citation>
    <scope>NUCLEOTIDE SEQUENCE [LARGE SCALE GENOMIC DNA]</scope>
    <source>
        <strain evidence="2">Daus_M_001</strain>
        <tissue evidence="2">Leg muscle</tissue>
    </source>
</reference>
<evidence type="ECO:0000313" key="3">
    <source>
        <dbReference type="Proteomes" id="UP001159363"/>
    </source>
</evidence>
<feature type="region of interest" description="Disordered" evidence="1">
    <location>
        <begin position="116"/>
        <end position="155"/>
    </location>
</feature>
<sequence>MPNRTHSNYETSDDKFTVSVDLGLNTRLFNNFGEKVCTTKNQLTCEQHLGDSGDIRNSTSDSRLSGSGKDMAMASHNLPGMVLEIGSGEGSTALNEILRGDDGETRSIWSSAEMQGWGKLEIPEKTQQPAASSRTIPKRENPRVTSPGIKPSLPW</sequence>
<feature type="compositionally biased region" description="Polar residues" evidence="1">
    <location>
        <begin position="125"/>
        <end position="135"/>
    </location>
</feature>
<organism evidence="2 3">
    <name type="scientific">Dryococelus australis</name>
    <dbReference type="NCBI Taxonomy" id="614101"/>
    <lineage>
        <taxon>Eukaryota</taxon>
        <taxon>Metazoa</taxon>
        <taxon>Ecdysozoa</taxon>
        <taxon>Arthropoda</taxon>
        <taxon>Hexapoda</taxon>
        <taxon>Insecta</taxon>
        <taxon>Pterygota</taxon>
        <taxon>Neoptera</taxon>
        <taxon>Polyneoptera</taxon>
        <taxon>Phasmatodea</taxon>
        <taxon>Verophasmatodea</taxon>
        <taxon>Anareolatae</taxon>
        <taxon>Phasmatidae</taxon>
        <taxon>Eurycanthinae</taxon>
        <taxon>Dryococelus</taxon>
    </lineage>
</organism>
<protein>
    <submittedName>
        <fullName evidence="2">Uncharacterized protein</fullName>
    </submittedName>
</protein>
<gene>
    <name evidence="2" type="ORF">PR048_024867</name>
</gene>
<dbReference type="Proteomes" id="UP001159363">
    <property type="component" value="Chromosome 9"/>
</dbReference>
<feature type="compositionally biased region" description="Polar residues" evidence="1">
    <location>
        <begin position="55"/>
        <end position="65"/>
    </location>
</feature>
<proteinExistence type="predicted"/>
<dbReference type="EMBL" id="JARBHB010000010">
    <property type="protein sequence ID" value="KAJ8874027.1"/>
    <property type="molecule type" value="Genomic_DNA"/>
</dbReference>
<evidence type="ECO:0000256" key="1">
    <source>
        <dbReference type="SAM" id="MobiDB-lite"/>
    </source>
</evidence>
<evidence type="ECO:0000313" key="2">
    <source>
        <dbReference type="EMBL" id="KAJ8874027.1"/>
    </source>
</evidence>
<keyword evidence="3" id="KW-1185">Reference proteome</keyword>